<dbReference type="SUPFAM" id="SSF117892">
    <property type="entry name" value="Band 7/SPFH domain"/>
    <property type="match status" value="1"/>
</dbReference>
<sequence>MHPLAKYAIGFVVLCFLLFLLAPFAIVPSGMRGVVTTFGKVDPVPLGEGIHLIMPLANRVVRIDVRVQKAETEGDAASRDLQQVVTKIALNYHLDPAHVSTVYQRIGEDVENRLIDPAVSEVFKSVTARYTAEELITKREEVREQISRALVARLTPYGILVDQFSITNFRFSAAFNQAIEAKVTAEQNKLKAERDLQRIQVEAEQKIASAKAEAESLRLQKQEVTAELLKLRAVENQRLAIEKWDGRLPTVSGGATPLISINPQQ</sequence>
<dbReference type="InterPro" id="IPR036013">
    <property type="entry name" value="Band_7/SPFH_dom_sf"/>
</dbReference>
<keyword evidence="5" id="KW-1185">Reference proteome</keyword>
<reference evidence="4 5" key="1">
    <citation type="submission" date="2017-04" db="EMBL/GenBank/DDBJ databases">
        <authorList>
            <person name="Afonso C.L."/>
            <person name="Miller P.J."/>
            <person name="Scott M.A."/>
            <person name="Spackman E."/>
            <person name="Goraichik I."/>
            <person name="Dimitrov K.M."/>
            <person name="Suarez D.L."/>
            <person name="Swayne D.E."/>
        </authorList>
    </citation>
    <scope>NUCLEOTIDE SEQUENCE [LARGE SCALE GENOMIC DNA]</scope>
    <source>
        <strain evidence="4 5">DSM 23236</strain>
    </source>
</reference>
<feature type="domain" description="Band 7" evidence="3">
    <location>
        <begin position="22"/>
        <end position="183"/>
    </location>
</feature>
<proteinExistence type="predicted"/>
<keyword evidence="4" id="KW-0378">Hydrolase</keyword>
<evidence type="ECO:0000313" key="5">
    <source>
        <dbReference type="Proteomes" id="UP000192761"/>
    </source>
</evidence>
<dbReference type="CDD" id="cd03401">
    <property type="entry name" value="SPFH_prohibitin"/>
    <property type="match status" value="1"/>
</dbReference>
<dbReference type="GO" id="GO:0008233">
    <property type="term" value="F:peptidase activity"/>
    <property type="evidence" value="ECO:0007669"/>
    <property type="project" value="UniProtKB-KW"/>
</dbReference>
<dbReference type="Proteomes" id="UP000192761">
    <property type="component" value="Unassembled WGS sequence"/>
</dbReference>
<evidence type="ECO:0000256" key="1">
    <source>
        <dbReference type="ARBA" id="ARBA00004167"/>
    </source>
</evidence>
<evidence type="ECO:0000259" key="3">
    <source>
        <dbReference type="SMART" id="SM00244"/>
    </source>
</evidence>
<name>A0A1W1XSG9_9NEIS</name>
<dbReference type="GO" id="GO:0006508">
    <property type="term" value="P:proteolysis"/>
    <property type="evidence" value="ECO:0007669"/>
    <property type="project" value="UniProtKB-KW"/>
</dbReference>
<keyword evidence="2" id="KW-0175">Coiled coil</keyword>
<accession>A0A1W1XSG9</accession>
<dbReference type="EMBL" id="FWXD01000015">
    <property type="protein sequence ID" value="SMC26910.1"/>
    <property type="molecule type" value="Genomic_DNA"/>
</dbReference>
<feature type="coiled-coil region" evidence="2">
    <location>
        <begin position="182"/>
        <end position="234"/>
    </location>
</feature>
<dbReference type="PANTHER" id="PTHR23222">
    <property type="entry name" value="PROHIBITIN"/>
    <property type="match status" value="1"/>
</dbReference>
<dbReference type="Pfam" id="PF01145">
    <property type="entry name" value="Band_7"/>
    <property type="match status" value="1"/>
</dbReference>
<dbReference type="Gene3D" id="3.30.479.30">
    <property type="entry name" value="Band 7 domain"/>
    <property type="match status" value="1"/>
</dbReference>
<gene>
    <name evidence="4" type="ORF">SAMN02745857_02652</name>
</gene>
<dbReference type="InterPro" id="IPR001107">
    <property type="entry name" value="Band_7"/>
</dbReference>
<dbReference type="AlphaFoldDB" id="A0A1W1XSG9"/>
<evidence type="ECO:0000313" key="4">
    <source>
        <dbReference type="EMBL" id="SMC26910.1"/>
    </source>
</evidence>
<dbReference type="PANTHER" id="PTHR23222:SF0">
    <property type="entry name" value="PROHIBITIN 1"/>
    <property type="match status" value="1"/>
</dbReference>
<dbReference type="GO" id="GO:0016020">
    <property type="term" value="C:membrane"/>
    <property type="evidence" value="ECO:0007669"/>
    <property type="project" value="UniProtKB-SubCell"/>
</dbReference>
<keyword evidence="4" id="KW-0645">Protease</keyword>
<comment type="subcellular location">
    <subcellularLocation>
        <location evidence="1">Membrane</location>
        <topology evidence="1">Single-pass membrane protein</topology>
    </subcellularLocation>
</comment>
<organism evidence="4 5">
    <name type="scientific">Andreprevotia lacus DSM 23236</name>
    <dbReference type="NCBI Taxonomy" id="1121001"/>
    <lineage>
        <taxon>Bacteria</taxon>
        <taxon>Pseudomonadati</taxon>
        <taxon>Pseudomonadota</taxon>
        <taxon>Betaproteobacteria</taxon>
        <taxon>Neisseriales</taxon>
        <taxon>Chitinibacteraceae</taxon>
        <taxon>Andreprevotia</taxon>
    </lineage>
</organism>
<dbReference type="InterPro" id="IPR000163">
    <property type="entry name" value="Prohibitin"/>
</dbReference>
<dbReference type="OrthoDB" id="9812991at2"/>
<protein>
    <submittedName>
        <fullName evidence="4">Regulator of protease activity HflC, stomatin/prohibitin superfamily</fullName>
    </submittedName>
</protein>
<evidence type="ECO:0000256" key="2">
    <source>
        <dbReference type="SAM" id="Coils"/>
    </source>
</evidence>
<dbReference type="RefSeq" id="WP_084091285.1">
    <property type="nucleotide sequence ID" value="NZ_FWXD01000015.1"/>
</dbReference>
<dbReference type="STRING" id="1121001.SAMN02745857_02652"/>
<dbReference type="SMART" id="SM00244">
    <property type="entry name" value="PHB"/>
    <property type="match status" value="1"/>
</dbReference>
<dbReference type="PRINTS" id="PR00679">
    <property type="entry name" value="PROHIBITIN"/>
</dbReference>